<accession>A0A9P1C477</accession>
<evidence type="ECO:0000313" key="2">
    <source>
        <dbReference type="EMBL" id="CAL1137868.1"/>
    </source>
</evidence>
<evidence type="ECO:0000313" key="1">
    <source>
        <dbReference type="EMBL" id="CAI3984493.1"/>
    </source>
</evidence>
<reference evidence="1" key="1">
    <citation type="submission" date="2022-10" db="EMBL/GenBank/DDBJ databases">
        <authorList>
            <person name="Chen Y."/>
            <person name="Dougan E. K."/>
            <person name="Chan C."/>
            <person name="Rhodes N."/>
            <person name="Thang M."/>
        </authorList>
    </citation>
    <scope>NUCLEOTIDE SEQUENCE</scope>
</reference>
<sequence length="102" mass="11717">MRDGQLARRRLLAKAAPASRWSSGCSSFKSSHLPCECVDLIGVNSCMQRWLDEHRECTWHEDSGVAKHVFTAWIRLWWLNSNSSFGEWNPASLLQREGRANE</sequence>
<dbReference type="Proteomes" id="UP001152797">
    <property type="component" value="Unassembled WGS sequence"/>
</dbReference>
<protein>
    <submittedName>
        <fullName evidence="1">Uncharacterized protein</fullName>
    </submittedName>
</protein>
<organism evidence="1">
    <name type="scientific">Cladocopium goreaui</name>
    <dbReference type="NCBI Taxonomy" id="2562237"/>
    <lineage>
        <taxon>Eukaryota</taxon>
        <taxon>Sar</taxon>
        <taxon>Alveolata</taxon>
        <taxon>Dinophyceae</taxon>
        <taxon>Suessiales</taxon>
        <taxon>Symbiodiniaceae</taxon>
        <taxon>Cladocopium</taxon>
    </lineage>
</organism>
<name>A0A9P1C477_9DINO</name>
<evidence type="ECO:0000313" key="3">
    <source>
        <dbReference type="Proteomes" id="UP001152797"/>
    </source>
</evidence>
<dbReference type="EMBL" id="CAMXCT020000891">
    <property type="protein sequence ID" value="CAL1137868.1"/>
    <property type="molecule type" value="Genomic_DNA"/>
</dbReference>
<dbReference type="AlphaFoldDB" id="A0A9P1C477"/>
<gene>
    <name evidence="1" type="ORF">C1SCF055_LOCUS12022</name>
</gene>
<reference evidence="2" key="2">
    <citation type="submission" date="2024-04" db="EMBL/GenBank/DDBJ databases">
        <authorList>
            <person name="Chen Y."/>
            <person name="Shah S."/>
            <person name="Dougan E. K."/>
            <person name="Thang M."/>
            <person name="Chan C."/>
        </authorList>
    </citation>
    <scope>NUCLEOTIDE SEQUENCE [LARGE SCALE GENOMIC DNA]</scope>
</reference>
<dbReference type="EMBL" id="CAMXCT030000891">
    <property type="protein sequence ID" value="CAL4771805.1"/>
    <property type="molecule type" value="Genomic_DNA"/>
</dbReference>
<keyword evidence="3" id="KW-1185">Reference proteome</keyword>
<comment type="caution">
    <text evidence="1">The sequence shown here is derived from an EMBL/GenBank/DDBJ whole genome shotgun (WGS) entry which is preliminary data.</text>
</comment>
<proteinExistence type="predicted"/>
<dbReference type="EMBL" id="CAMXCT010000891">
    <property type="protein sequence ID" value="CAI3984493.1"/>
    <property type="molecule type" value="Genomic_DNA"/>
</dbReference>